<evidence type="ECO:0000256" key="6">
    <source>
        <dbReference type="ARBA" id="ARBA00022989"/>
    </source>
</evidence>
<evidence type="ECO:0000256" key="8">
    <source>
        <dbReference type="PROSITE-ProRule" id="PRU00703"/>
    </source>
</evidence>
<sequence length="449" mass="49900">MEDKTQEMERIQELLDNRHYVALIAELAEMNAVDVAEILDKENAANAVFLFRMLPKDLAAEVFALLSSEQQSAFISSITDKELGPILDELAFDDVVDLVEEMPANAVRKILANSGEEERKLINQFLKYPPDSAGSLMTIEYVSLKKTMTVKQALDYIRETGLKKETIYTCYVTDANRVLEGIVSLKELVLAPEQELIENIFESECIYVNTHDDQESVIAVFKKYAFLALPVVDAEKRLIGIITVDDVMDVMEQEATEDFQIMAAMQPSEDAYLNTGVFTLAKHRIGWLMLLMVSETFTGKIIEHYTELLATLTILTSFIPMLMDTGGNSGSQSSTLIIRGLATGEIQLRDWGKVLWKELRIAIMVGALLGLTIFVKAYFLDGKPILISASVGLTLVVTVTIAKLTGGLLPILAKKLHMDPAIMAGPLITTIVDAVSLIVYFRIAKFLLF</sequence>
<evidence type="ECO:0000313" key="12">
    <source>
        <dbReference type="Proteomes" id="UP000464374"/>
    </source>
</evidence>
<dbReference type="KEGG" id="trz:GWP43_11235"/>
<dbReference type="PANTHER" id="PTHR43773">
    <property type="entry name" value="MAGNESIUM TRANSPORTER MGTE"/>
    <property type="match status" value="1"/>
</dbReference>
<dbReference type="Gene3D" id="1.25.60.10">
    <property type="entry name" value="MgtE N-terminal domain-like"/>
    <property type="match status" value="1"/>
</dbReference>
<keyword evidence="8" id="KW-0129">CBS domain</keyword>
<evidence type="ECO:0000256" key="3">
    <source>
        <dbReference type="ARBA" id="ARBA00022448"/>
    </source>
</evidence>
<dbReference type="Gene3D" id="3.10.580.10">
    <property type="entry name" value="CBS-domain"/>
    <property type="match status" value="1"/>
</dbReference>
<dbReference type="GO" id="GO:0015095">
    <property type="term" value="F:magnesium ion transmembrane transporter activity"/>
    <property type="evidence" value="ECO:0007669"/>
    <property type="project" value="UniProtKB-UniRule"/>
</dbReference>
<evidence type="ECO:0000259" key="10">
    <source>
        <dbReference type="PROSITE" id="PS51371"/>
    </source>
</evidence>
<evidence type="ECO:0000256" key="2">
    <source>
        <dbReference type="ARBA" id="ARBA00009749"/>
    </source>
</evidence>
<dbReference type="PROSITE" id="PS51371">
    <property type="entry name" value="CBS"/>
    <property type="match status" value="2"/>
</dbReference>
<proteinExistence type="inferred from homology"/>
<keyword evidence="3 9" id="KW-0813">Transport</keyword>
<feature type="transmembrane region" description="Helical" evidence="9">
    <location>
        <begin position="421"/>
        <end position="443"/>
    </location>
</feature>
<comment type="subcellular location">
    <subcellularLocation>
        <location evidence="9">Cell membrane</location>
        <topology evidence="9">Multi-pass membrane protein</topology>
    </subcellularLocation>
    <subcellularLocation>
        <location evidence="1">Membrane</location>
        <topology evidence="1">Multi-pass membrane protein</topology>
    </subcellularLocation>
</comment>
<dbReference type="Pfam" id="PF00571">
    <property type="entry name" value="CBS"/>
    <property type="match status" value="2"/>
</dbReference>
<dbReference type="InterPro" id="IPR046342">
    <property type="entry name" value="CBS_dom_sf"/>
</dbReference>
<evidence type="ECO:0000256" key="7">
    <source>
        <dbReference type="ARBA" id="ARBA00023136"/>
    </source>
</evidence>
<dbReference type="GO" id="GO:0046872">
    <property type="term" value="F:metal ion binding"/>
    <property type="evidence" value="ECO:0007669"/>
    <property type="project" value="UniProtKB-KW"/>
</dbReference>
<dbReference type="InterPro" id="IPR000644">
    <property type="entry name" value="CBS_dom"/>
</dbReference>
<dbReference type="SMART" id="SM00924">
    <property type="entry name" value="MgtE_N"/>
    <property type="match status" value="1"/>
</dbReference>
<dbReference type="Pfam" id="PF01769">
    <property type="entry name" value="MgtE"/>
    <property type="match status" value="1"/>
</dbReference>
<dbReference type="GO" id="GO:0005886">
    <property type="term" value="C:plasma membrane"/>
    <property type="evidence" value="ECO:0007669"/>
    <property type="project" value="UniProtKB-SubCell"/>
</dbReference>
<dbReference type="EMBL" id="CP048020">
    <property type="protein sequence ID" value="QHX43922.1"/>
    <property type="molecule type" value="Genomic_DNA"/>
</dbReference>
<evidence type="ECO:0000256" key="4">
    <source>
        <dbReference type="ARBA" id="ARBA00022692"/>
    </source>
</evidence>
<keyword evidence="4 9" id="KW-0812">Transmembrane</keyword>
<evidence type="ECO:0000256" key="1">
    <source>
        <dbReference type="ARBA" id="ARBA00004141"/>
    </source>
</evidence>
<comment type="subunit">
    <text evidence="9">Homodimer.</text>
</comment>
<accession>A0A6P1Y4S4</accession>
<dbReference type="NCBIfam" id="TIGR00400">
    <property type="entry name" value="mgtE"/>
    <property type="match status" value="1"/>
</dbReference>
<name>A0A6P1Y4S4_9SPIR</name>
<dbReference type="Proteomes" id="UP000464374">
    <property type="component" value="Chromosome"/>
</dbReference>
<reference evidence="11 12" key="1">
    <citation type="submission" date="2020-01" db="EMBL/GenBank/DDBJ databases">
        <title>Complete genome sequence of a human oral phylogroup 1 Treponema sp. strain ATCC 700766, originally isolated from periodontitis dental plaque.</title>
        <authorList>
            <person name="Chan Y."/>
            <person name="Huo Y.-B."/>
            <person name="Yu X.-L."/>
            <person name="Zeng H."/>
            <person name="Leung W.-K."/>
            <person name="Watt R.M."/>
        </authorList>
    </citation>
    <scope>NUCLEOTIDE SEQUENCE [LARGE SCALE GENOMIC DNA]</scope>
    <source>
        <strain evidence="11 12">OMZ 804</strain>
    </source>
</reference>
<dbReference type="InterPro" id="IPR006668">
    <property type="entry name" value="Mg_transptr_MgtE_intracell_dom"/>
</dbReference>
<dbReference type="CDD" id="cd04606">
    <property type="entry name" value="CBS_pair_Mg_transporter"/>
    <property type="match status" value="1"/>
</dbReference>
<comment type="similarity">
    <text evidence="2 9">Belongs to the SLC41A transporter family.</text>
</comment>
<dbReference type="RefSeq" id="WP_162664227.1">
    <property type="nucleotide sequence ID" value="NZ_CP048020.1"/>
</dbReference>
<keyword evidence="5 9" id="KW-0460">Magnesium</keyword>
<organism evidence="11 12">
    <name type="scientific">Treponema vincentii</name>
    <dbReference type="NCBI Taxonomy" id="69710"/>
    <lineage>
        <taxon>Bacteria</taxon>
        <taxon>Pseudomonadati</taxon>
        <taxon>Spirochaetota</taxon>
        <taxon>Spirochaetia</taxon>
        <taxon>Spirochaetales</taxon>
        <taxon>Treponemataceae</taxon>
        <taxon>Treponema</taxon>
    </lineage>
</organism>
<dbReference type="SUPFAM" id="SSF161093">
    <property type="entry name" value="MgtE membrane domain-like"/>
    <property type="match status" value="1"/>
</dbReference>
<keyword evidence="9" id="KW-1003">Cell membrane</keyword>
<dbReference type="Pfam" id="PF03448">
    <property type="entry name" value="MgtE_N"/>
    <property type="match status" value="1"/>
</dbReference>
<evidence type="ECO:0000256" key="5">
    <source>
        <dbReference type="ARBA" id="ARBA00022842"/>
    </source>
</evidence>
<keyword evidence="7 9" id="KW-0472">Membrane</keyword>
<dbReference type="SUPFAM" id="SSF54631">
    <property type="entry name" value="CBS-domain pair"/>
    <property type="match status" value="1"/>
</dbReference>
<protein>
    <recommendedName>
        <fullName evidence="9">Magnesium transporter MgtE</fullName>
    </recommendedName>
</protein>
<dbReference type="SMART" id="SM00116">
    <property type="entry name" value="CBS"/>
    <property type="match status" value="2"/>
</dbReference>
<keyword evidence="6 9" id="KW-1133">Transmembrane helix</keyword>
<dbReference type="PANTHER" id="PTHR43773:SF1">
    <property type="entry name" value="MAGNESIUM TRANSPORTER MGTE"/>
    <property type="match status" value="1"/>
</dbReference>
<feature type="transmembrane region" description="Helical" evidence="9">
    <location>
        <begin position="359"/>
        <end position="379"/>
    </location>
</feature>
<feature type="transmembrane region" description="Helical" evidence="9">
    <location>
        <begin position="385"/>
        <end position="409"/>
    </location>
</feature>
<dbReference type="InterPro" id="IPR006667">
    <property type="entry name" value="SLC41_membr_dom"/>
</dbReference>
<dbReference type="InterPro" id="IPR038076">
    <property type="entry name" value="MgtE_N_sf"/>
</dbReference>
<feature type="domain" description="CBS" evidence="10">
    <location>
        <begin position="201"/>
        <end position="257"/>
    </location>
</feature>
<dbReference type="InterPro" id="IPR036739">
    <property type="entry name" value="SLC41_membr_dom_sf"/>
</dbReference>
<dbReference type="InterPro" id="IPR006669">
    <property type="entry name" value="MgtE_transporter"/>
</dbReference>
<feature type="domain" description="CBS" evidence="10">
    <location>
        <begin position="137"/>
        <end position="198"/>
    </location>
</feature>
<comment type="caution">
    <text evidence="9">Lacks conserved residue(s) required for the propagation of feature annotation.</text>
</comment>
<dbReference type="AlphaFoldDB" id="A0A6P1Y4S4"/>
<dbReference type="SUPFAM" id="SSF158791">
    <property type="entry name" value="MgtE N-terminal domain-like"/>
    <property type="match status" value="1"/>
</dbReference>
<evidence type="ECO:0000313" key="11">
    <source>
        <dbReference type="EMBL" id="QHX43922.1"/>
    </source>
</evidence>
<gene>
    <name evidence="11" type="primary">mgtE</name>
    <name evidence="11" type="ORF">GWP43_11235</name>
</gene>
<dbReference type="Gene3D" id="1.10.357.20">
    <property type="entry name" value="SLC41 divalent cation transporters, integral membrane domain"/>
    <property type="match status" value="1"/>
</dbReference>
<evidence type="ECO:0000256" key="9">
    <source>
        <dbReference type="RuleBase" id="RU362011"/>
    </source>
</evidence>
<keyword evidence="9" id="KW-0479">Metal-binding</keyword>
<comment type="function">
    <text evidence="9">Acts as a magnesium transporter.</text>
</comment>